<evidence type="ECO:0000313" key="4">
    <source>
        <dbReference type="EMBL" id="KQL53990.1"/>
    </source>
</evidence>
<dbReference type="OrthoDB" id="2692139at2"/>
<dbReference type="AlphaFoldDB" id="A0A0Q3TJ64"/>
<dbReference type="HAMAP" id="MF_00665">
    <property type="entry name" value="SspO"/>
    <property type="match status" value="1"/>
</dbReference>
<dbReference type="GO" id="GO:0030436">
    <property type="term" value="P:asexual sporulation"/>
    <property type="evidence" value="ECO:0007669"/>
    <property type="project" value="UniProtKB-UniRule"/>
</dbReference>
<dbReference type="GO" id="GO:0030435">
    <property type="term" value="P:sporulation resulting in formation of a cellular spore"/>
    <property type="evidence" value="ECO:0007669"/>
    <property type="project" value="UniProtKB-KW"/>
</dbReference>
<organism evidence="4 5">
    <name type="scientific">Heyndrickxia shackletonii</name>
    <dbReference type="NCBI Taxonomy" id="157838"/>
    <lineage>
        <taxon>Bacteria</taxon>
        <taxon>Bacillati</taxon>
        <taxon>Bacillota</taxon>
        <taxon>Bacilli</taxon>
        <taxon>Bacillales</taxon>
        <taxon>Bacillaceae</taxon>
        <taxon>Heyndrickxia</taxon>
    </lineage>
</organism>
<dbReference type="Pfam" id="PF08175">
    <property type="entry name" value="SspO"/>
    <property type="match status" value="1"/>
</dbReference>
<evidence type="ECO:0000256" key="3">
    <source>
        <dbReference type="SAM" id="MobiDB-lite"/>
    </source>
</evidence>
<keyword evidence="1 2" id="KW-0749">Sporulation</keyword>
<dbReference type="Proteomes" id="UP000051888">
    <property type="component" value="Unassembled WGS sequence"/>
</dbReference>
<sequence length="49" mass="5336">MGKRKANHIIPGANAAKAQGMGTGYNEELSNEPLTAAQKQNNKKRKKNQ</sequence>
<gene>
    <name evidence="2 4" type="primary">sspO</name>
    <name evidence="4" type="ORF">AN964_11090</name>
</gene>
<comment type="similarity">
    <text evidence="2">Belongs to the SspO family.</text>
</comment>
<comment type="induction">
    <text evidence="2">Expressed only in the forespore compartment of sporulating cells.</text>
</comment>
<protein>
    <recommendedName>
        <fullName evidence="2">Small, acid-soluble spore protein O</fullName>
        <shortName evidence="2">SASP O</shortName>
    </recommendedName>
</protein>
<accession>A0A0Q3TJ64</accession>
<feature type="region of interest" description="Disordered" evidence="3">
    <location>
        <begin position="1"/>
        <end position="49"/>
    </location>
</feature>
<dbReference type="InterPro" id="IPR012613">
    <property type="entry name" value="SASP_SspO"/>
</dbReference>
<keyword evidence="5" id="KW-1185">Reference proteome</keyword>
<dbReference type="NCBIfam" id="TIGR02864">
    <property type="entry name" value="spore_sspO"/>
    <property type="match status" value="1"/>
</dbReference>
<evidence type="ECO:0000256" key="1">
    <source>
        <dbReference type="ARBA" id="ARBA00022969"/>
    </source>
</evidence>
<dbReference type="GO" id="GO:0042601">
    <property type="term" value="C:endospore-forming forespore"/>
    <property type="evidence" value="ECO:0007669"/>
    <property type="project" value="InterPro"/>
</dbReference>
<evidence type="ECO:0000313" key="5">
    <source>
        <dbReference type="Proteomes" id="UP000051888"/>
    </source>
</evidence>
<dbReference type="RefSeq" id="WP_055739734.1">
    <property type="nucleotide sequence ID" value="NZ_JAAIWL010000001.1"/>
</dbReference>
<dbReference type="STRING" id="157838.AN964_11090"/>
<dbReference type="EMBL" id="LJJC01000004">
    <property type="protein sequence ID" value="KQL53990.1"/>
    <property type="molecule type" value="Genomic_DNA"/>
</dbReference>
<evidence type="ECO:0000256" key="2">
    <source>
        <dbReference type="HAMAP-Rule" id="MF_00665"/>
    </source>
</evidence>
<proteinExistence type="evidence at transcript level"/>
<reference evidence="4 5" key="1">
    <citation type="submission" date="2015-09" db="EMBL/GenBank/DDBJ databases">
        <title>Genome sequencing project for genomic taxonomy and phylogenomics of Bacillus-like bacteria.</title>
        <authorList>
            <person name="Liu B."/>
            <person name="Wang J."/>
            <person name="Zhu Y."/>
            <person name="Liu G."/>
            <person name="Chen Q."/>
            <person name="Chen Z."/>
            <person name="Lan J."/>
            <person name="Che J."/>
            <person name="Ge C."/>
            <person name="Shi H."/>
            <person name="Pan Z."/>
            <person name="Liu X."/>
        </authorList>
    </citation>
    <scope>NUCLEOTIDE SEQUENCE [LARGE SCALE GENOMIC DNA]</scope>
    <source>
        <strain evidence="4 5">LMG 18435</strain>
    </source>
</reference>
<name>A0A0Q3TJ64_9BACI</name>
<dbReference type="PATRIC" id="fig|157838.3.peg.2440"/>
<comment type="subcellular location">
    <subcellularLocation>
        <location evidence="2">Spore core</location>
    </subcellularLocation>
</comment>
<comment type="caution">
    <text evidence="4">The sequence shown here is derived from an EMBL/GenBank/DDBJ whole genome shotgun (WGS) entry which is preliminary data.</text>
</comment>